<accession>A0A1I3PVT6</accession>
<dbReference type="AlphaFoldDB" id="A0A1I3PVT6"/>
<dbReference type="Proteomes" id="UP000199559">
    <property type="component" value="Unassembled WGS sequence"/>
</dbReference>
<keyword evidence="2" id="KW-1185">Reference proteome</keyword>
<dbReference type="STRING" id="1144750.SAMN05443431_105298"/>
<name>A0A1I3PVT6_9FLAO</name>
<dbReference type="EMBL" id="FORM01000005">
    <property type="protein sequence ID" value="SFJ25768.1"/>
    <property type="molecule type" value="Genomic_DNA"/>
</dbReference>
<evidence type="ECO:0008006" key="3">
    <source>
        <dbReference type="Google" id="ProtNLM"/>
    </source>
</evidence>
<evidence type="ECO:0000313" key="2">
    <source>
        <dbReference type="Proteomes" id="UP000199559"/>
    </source>
</evidence>
<gene>
    <name evidence="1" type="ORF">SAMN05443431_105298</name>
</gene>
<proteinExistence type="predicted"/>
<organism evidence="1 2">
    <name type="scientific">Olleya namhaensis</name>
    <dbReference type="NCBI Taxonomy" id="1144750"/>
    <lineage>
        <taxon>Bacteria</taxon>
        <taxon>Pseudomonadati</taxon>
        <taxon>Bacteroidota</taxon>
        <taxon>Flavobacteriia</taxon>
        <taxon>Flavobacteriales</taxon>
        <taxon>Flavobacteriaceae</taxon>
    </lineage>
</organism>
<evidence type="ECO:0000313" key="1">
    <source>
        <dbReference type="EMBL" id="SFJ25768.1"/>
    </source>
</evidence>
<dbReference type="PROSITE" id="PS51257">
    <property type="entry name" value="PROKAR_LIPOPROTEIN"/>
    <property type="match status" value="1"/>
</dbReference>
<sequence length="251" mass="29518">MMLKKPKNVSHFTINYMLNRLLFISVLFLFFSCGNEKVLELPEIQNADITEVLDVSPAYIFYDETKQDSVELNRKNLIISTNWLFNVDKRLTLEQALPSIIKLQEKKRNATMHKNEKARNYYTCNDTSIKNLGFIDFTDVEYRLIYTETKYEDIEIDDNSFGINLIINSLEDITLNSFMISGETNLDKLNDYLKETLNVFNLDDKEHGGDFYNLQIGFNKSLNFQDYISIKSKLLHFKNERTVINKIEHIF</sequence>
<protein>
    <recommendedName>
        <fullName evidence="3">Lipoprotein</fullName>
    </recommendedName>
</protein>
<reference evidence="2" key="1">
    <citation type="submission" date="2016-10" db="EMBL/GenBank/DDBJ databases">
        <authorList>
            <person name="Varghese N."/>
            <person name="Submissions S."/>
        </authorList>
    </citation>
    <scope>NUCLEOTIDE SEQUENCE [LARGE SCALE GENOMIC DNA]</scope>
    <source>
        <strain evidence="2">DSM 28881</strain>
    </source>
</reference>